<dbReference type="AlphaFoldDB" id="A0A3Q7GNI9"/>
<dbReference type="Proteomes" id="UP000004994">
    <property type="component" value="Chromosome 6"/>
</dbReference>
<reference evidence="1" key="2">
    <citation type="submission" date="2019-01" db="UniProtKB">
        <authorList>
            <consortium name="EnsemblPlants"/>
        </authorList>
    </citation>
    <scope>IDENTIFICATION</scope>
    <source>
        <strain evidence="1">cv. Heinz 1706</strain>
    </source>
</reference>
<evidence type="ECO:0000313" key="1">
    <source>
        <dbReference type="EnsemblPlants" id="Solyc06g009225.1.1"/>
    </source>
</evidence>
<dbReference type="EnsemblPlants" id="Solyc06g009225.1.1">
    <property type="protein sequence ID" value="Solyc06g009225.1.1"/>
    <property type="gene ID" value="Solyc06g009225.1"/>
</dbReference>
<name>A0A3Q7GNI9_SOLLC</name>
<dbReference type="STRING" id="4081.A0A3Q7GNI9"/>
<protein>
    <submittedName>
        <fullName evidence="1">Uncharacterized protein</fullName>
    </submittedName>
</protein>
<sequence length="88" mass="10103">MFDKQDISHKKQNHDEEHKKQHILLLSVPIFNEVDTNLKSPDDFVTEGVSGIRETYDIAPYSAILLEAKNFVMTNQFVQAAIDRCQVV</sequence>
<evidence type="ECO:0000313" key="2">
    <source>
        <dbReference type="Proteomes" id="UP000004994"/>
    </source>
</evidence>
<reference evidence="1" key="1">
    <citation type="journal article" date="2012" name="Nature">
        <title>The tomato genome sequence provides insights into fleshy fruit evolution.</title>
        <authorList>
            <consortium name="Tomato Genome Consortium"/>
        </authorList>
    </citation>
    <scope>NUCLEOTIDE SEQUENCE [LARGE SCALE GENOMIC DNA]</scope>
    <source>
        <strain evidence="1">cv. Heinz 1706</strain>
    </source>
</reference>
<keyword evidence="2" id="KW-1185">Reference proteome</keyword>
<dbReference type="Gramene" id="Solyc06g009225.1.1">
    <property type="protein sequence ID" value="Solyc06g009225.1.1"/>
    <property type="gene ID" value="Solyc06g009225.1"/>
</dbReference>
<proteinExistence type="predicted"/>
<dbReference type="InParanoid" id="A0A3Q7GNI9"/>
<organism evidence="1">
    <name type="scientific">Solanum lycopersicum</name>
    <name type="common">Tomato</name>
    <name type="synonym">Lycopersicon esculentum</name>
    <dbReference type="NCBI Taxonomy" id="4081"/>
    <lineage>
        <taxon>Eukaryota</taxon>
        <taxon>Viridiplantae</taxon>
        <taxon>Streptophyta</taxon>
        <taxon>Embryophyta</taxon>
        <taxon>Tracheophyta</taxon>
        <taxon>Spermatophyta</taxon>
        <taxon>Magnoliopsida</taxon>
        <taxon>eudicotyledons</taxon>
        <taxon>Gunneridae</taxon>
        <taxon>Pentapetalae</taxon>
        <taxon>asterids</taxon>
        <taxon>lamiids</taxon>
        <taxon>Solanales</taxon>
        <taxon>Solanaceae</taxon>
        <taxon>Solanoideae</taxon>
        <taxon>Solaneae</taxon>
        <taxon>Solanum</taxon>
        <taxon>Solanum subgen. Lycopersicon</taxon>
    </lineage>
</organism>
<accession>A0A3Q7GNI9</accession>